<organism evidence="1">
    <name type="scientific">Pseudidiomarina sp. PP-1MA</name>
    <dbReference type="NCBI Taxonomy" id="3237706"/>
    <lineage>
        <taxon>Bacteria</taxon>
        <taxon>Pseudomonadati</taxon>
        <taxon>Pseudomonadota</taxon>
        <taxon>Gammaproteobacteria</taxon>
        <taxon>Alteromonadales</taxon>
        <taxon>Idiomarinaceae</taxon>
        <taxon>Pseudidiomarina</taxon>
    </lineage>
</organism>
<dbReference type="InterPro" id="IPR010982">
    <property type="entry name" value="Lambda_DNA-bd_dom_sf"/>
</dbReference>
<dbReference type="AlphaFoldDB" id="A0AB39X8T8"/>
<proteinExistence type="predicted"/>
<dbReference type="CDD" id="cd00093">
    <property type="entry name" value="HTH_XRE"/>
    <property type="match status" value="1"/>
</dbReference>
<dbReference type="EMBL" id="CP165718">
    <property type="protein sequence ID" value="XDV09365.1"/>
    <property type="molecule type" value="Genomic_DNA"/>
</dbReference>
<sequence length="138" mass="15891">MSKFDFQNAFSEWSDTENEQEKACKVAQEKAIYRIANEIYHAMKEAEISNSQLAELVDKKPAFITRVFKGDHNMTVRTIASLAFALGKEVHFDLRDRATEGYSWENVRVNNGDNVVDFPSHLHTSRRVDVDECEYQAV</sequence>
<dbReference type="GO" id="GO:0003677">
    <property type="term" value="F:DNA binding"/>
    <property type="evidence" value="ECO:0007669"/>
    <property type="project" value="InterPro"/>
</dbReference>
<reference evidence="1" key="1">
    <citation type="submission" date="2024-07" db="EMBL/GenBank/DDBJ databases">
        <title>Whole genome sequence of bacterial strains from algal surface.</title>
        <authorList>
            <person name="Kumar P."/>
        </authorList>
    </citation>
    <scope>NUCLEOTIDE SEQUENCE</scope>
    <source>
        <strain evidence="1">PP-1MA</strain>
    </source>
</reference>
<gene>
    <name evidence="1" type="ORF">AB8S08_11485</name>
</gene>
<dbReference type="InterPro" id="IPR001387">
    <property type="entry name" value="Cro/C1-type_HTH"/>
</dbReference>
<dbReference type="RefSeq" id="WP_369742829.1">
    <property type="nucleotide sequence ID" value="NZ_CP165718.1"/>
</dbReference>
<accession>A0AB39X8T8</accession>
<name>A0AB39X8T8_9GAMM</name>
<dbReference type="SUPFAM" id="SSF47413">
    <property type="entry name" value="lambda repressor-like DNA-binding domains"/>
    <property type="match status" value="1"/>
</dbReference>
<evidence type="ECO:0000313" key="1">
    <source>
        <dbReference type="EMBL" id="XDV09365.1"/>
    </source>
</evidence>
<protein>
    <submittedName>
        <fullName evidence="1">Helix-turn-helix domain-containing protein</fullName>
    </submittedName>
</protein>
<dbReference type="Gene3D" id="1.10.260.40">
    <property type="entry name" value="lambda repressor-like DNA-binding domains"/>
    <property type="match status" value="1"/>
</dbReference>